<dbReference type="FunFam" id="3.40.50.300:FF:000006">
    <property type="entry name" value="DNA-binding transcriptional regulator NtrC"/>
    <property type="match status" value="1"/>
</dbReference>
<dbReference type="RefSeq" id="WP_118229325.1">
    <property type="nucleotide sequence ID" value="NZ_JAQDZC010000001.1"/>
</dbReference>
<name>A0A6H3FAF4_9BACT</name>
<evidence type="ECO:0000256" key="6">
    <source>
        <dbReference type="SAM" id="MobiDB-lite"/>
    </source>
</evidence>
<dbReference type="Pfam" id="PF00158">
    <property type="entry name" value="Sigma54_activat"/>
    <property type="match status" value="1"/>
</dbReference>
<evidence type="ECO:0000313" key="9">
    <source>
        <dbReference type="Proteomes" id="UP000292919"/>
    </source>
</evidence>
<dbReference type="Gene3D" id="3.40.50.300">
    <property type="entry name" value="P-loop containing nucleotide triphosphate hydrolases"/>
    <property type="match status" value="1"/>
</dbReference>
<dbReference type="SMART" id="SM00382">
    <property type="entry name" value="AAA"/>
    <property type="match status" value="1"/>
</dbReference>
<protein>
    <submittedName>
        <fullName evidence="8">Sigma-54-dependent Fis family transcriptional regulator</fullName>
    </submittedName>
</protein>
<dbReference type="GO" id="GO:0005524">
    <property type="term" value="F:ATP binding"/>
    <property type="evidence" value="ECO:0007669"/>
    <property type="project" value="UniProtKB-KW"/>
</dbReference>
<dbReference type="Gene3D" id="3.30.450.40">
    <property type="match status" value="1"/>
</dbReference>
<dbReference type="InterPro" id="IPR029016">
    <property type="entry name" value="GAF-like_dom_sf"/>
</dbReference>
<feature type="domain" description="Sigma-54 factor interaction" evidence="7">
    <location>
        <begin position="205"/>
        <end position="434"/>
    </location>
</feature>
<dbReference type="InterPro" id="IPR003018">
    <property type="entry name" value="GAF"/>
</dbReference>
<dbReference type="Proteomes" id="UP000292919">
    <property type="component" value="Unassembled WGS sequence"/>
</dbReference>
<dbReference type="CDD" id="cd00009">
    <property type="entry name" value="AAA"/>
    <property type="match status" value="1"/>
</dbReference>
<keyword evidence="3" id="KW-0805">Transcription regulation</keyword>
<dbReference type="PROSITE" id="PS00675">
    <property type="entry name" value="SIGMA54_INTERACT_1"/>
    <property type="match status" value="1"/>
</dbReference>
<dbReference type="InterPro" id="IPR009057">
    <property type="entry name" value="Homeodomain-like_sf"/>
</dbReference>
<dbReference type="InterPro" id="IPR003593">
    <property type="entry name" value="AAA+_ATPase"/>
</dbReference>
<evidence type="ECO:0000256" key="5">
    <source>
        <dbReference type="ARBA" id="ARBA00023163"/>
    </source>
</evidence>
<dbReference type="PROSITE" id="PS00688">
    <property type="entry name" value="SIGMA54_INTERACT_3"/>
    <property type="match status" value="1"/>
</dbReference>
<comment type="caution">
    <text evidence="8">The sequence shown here is derived from an EMBL/GenBank/DDBJ whole genome shotgun (WGS) entry which is preliminary data.</text>
</comment>
<dbReference type="AlphaFoldDB" id="A0A6H3FAF4"/>
<evidence type="ECO:0000256" key="1">
    <source>
        <dbReference type="ARBA" id="ARBA00022741"/>
    </source>
</evidence>
<dbReference type="SUPFAM" id="SSF52540">
    <property type="entry name" value="P-loop containing nucleoside triphosphate hydrolases"/>
    <property type="match status" value="1"/>
</dbReference>
<dbReference type="GO" id="GO:0043565">
    <property type="term" value="F:sequence-specific DNA binding"/>
    <property type="evidence" value="ECO:0007669"/>
    <property type="project" value="InterPro"/>
</dbReference>
<dbReference type="InterPro" id="IPR027417">
    <property type="entry name" value="P-loop_NTPase"/>
</dbReference>
<evidence type="ECO:0000256" key="3">
    <source>
        <dbReference type="ARBA" id="ARBA00023015"/>
    </source>
</evidence>
<dbReference type="InterPro" id="IPR002078">
    <property type="entry name" value="Sigma_54_int"/>
</dbReference>
<keyword evidence="9" id="KW-1185">Reference proteome</keyword>
<keyword evidence="4" id="KW-0238">DNA-binding</keyword>
<keyword evidence="1" id="KW-0547">Nucleotide-binding</keyword>
<dbReference type="EMBL" id="SIXC01000004">
    <property type="protein sequence ID" value="TBH80733.1"/>
    <property type="molecule type" value="Genomic_DNA"/>
</dbReference>
<dbReference type="InterPro" id="IPR002197">
    <property type="entry name" value="HTH_Fis"/>
</dbReference>
<dbReference type="InterPro" id="IPR025662">
    <property type="entry name" value="Sigma_54_int_dom_ATP-bd_1"/>
</dbReference>
<dbReference type="PROSITE" id="PS50045">
    <property type="entry name" value="SIGMA54_INTERACT_4"/>
    <property type="match status" value="1"/>
</dbReference>
<evidence type="ECO:0000313" key="8">
    <source>
        <dbReference type="EMBL" id="TBH80733.1"/>
    </source>
</evidence>
<organism evidence="8 9">
    <name type="scientific">Desulfovibrio legallii</name>
    <dbReference type="NCBI Taxonomy" id="571438"/>
    <lineage>
        <taxon>Bacteria</taxon>
        <taxon>Pseudomonadati</taxon>
        <taxon>Thermodesulfobacteriota</taxon>
        <taxon>Desulfovibrionia</taxon>
        <taxon>Desulfovibrionales</taxon>
        <taxon>Desulfovibrionaceae</taxon>
        <taxon>Desulfovibrio</taxon>
    </lineage>
</organism>
<dbReference type="Pfam" id="PF13185">
    <property type="entry name" value="GAF_2"/>
    <property type="match status" value="1"/>
</dbReference>
<dbReference type="SUPFAM" id="SSF46689">
    <property type="entry name" value="Homeodomain-like"/>
    <property type="match status" value="1"/>
</dbReference>
<feature type="region of interest" description="Disordered" evidence="6">
    <location>
        <begin position="456"/>
        <end position="496"/>
    </location>
</feature>
<dbReference type="Pfam" id="PF25601">
    <property type="entry name" value="AAA_lid_14"/>
    <property type="match status" value="1"/>
</dbReference>
<keyword evidence="2" id="KW-0067">ATP-binding</keyword>
<dbReference type="Gene3D" id="1.10.8.60">
    <property type="match status" value="1"/>
</dbReference>
<evidence type="ECO:0000259" key="7">
    <source>
        <dbReference type="PROSITE" id="PS50045"/>
    </source>
</evidence>
<dbReference type="SUPFAM" id="SSF55781">
    <property type="entry name" value="GAF domain-like"/>
    <property type="match status" value="1"/>
</dbReference>
<feature type="compositionally biased region" description="Low complexity" evidence="6">
    <location>
        <begin position="472"/>
        <end position="496"/>
    </location>
</feature>
<sequence>MPYQISPNGLSNPSLTVGQVLHHLARLVTEKMDRNAFFQILAKQLRVLFHYDRFCINLYDAEREFLNLFTAADGTVVESLSNTRIAQNTVAGLAITSRKPVVINDLASQGFGMAPLSLATVGLNATIALPLIINREVIGTLHVSFVRQPENVVEILNFLLELSPVLTTFLFAVLAEERAANARAAQPPDPEAGENAAGKARLESRLLETPDMARITGTARKVAKLHIPVLITGETGTGKSMLARWLHRHSPRRGHNFVKVNCPSLAPTLFESEMFGYAKGAFTGATAKRTGRIEIAQHGTLFLDEIGDLAPEMQSKLLQVLEENSFERVGEATPIGVDIRVLSATNVDLAEAMAEGRLRRDLYYRLGSVVLHMPALRERKADIPLFVDYFIKQFAAEYELRPPRLPHSVVQTLYEHAWPGNIRELRNVVSRILLHSLDAAVTDAFVREALHLWAAPQEDDQPQPAATRGNCTATPQAAAPATPSHPAPATLPTLPTLEENERAHIRRALAATGGKIAGPHGAAALLGVPRSTLQHRMRKLGLAATS</sequence>
<reference evidence="8 9" key="1">
    <citation type="submission" date="2018-12" db="EMBL/GenBank/DDBJ databases">
        <title>First genome draft of Desulfovibrio legallis sp. nov.</title>
        <authorList>
            <person name="Ben Dhia O."/>
            <person name="Najjari A."/>
            <person name="Ferjani R."/>
            <person name="Fhoula I."/>
            <person name="Fardeau M.-L."/>
            <person name="Boudabbous A."/>
            <person name="Ouzari H.I."/>
        </authorList>
    </citation>
    <scope>NUCLEOTIDE SEQUENCE [LARGE SCALE GENOMIC DNA]</scope>
    <source>
        <strain evidence="8 9">H1T</strain>
    </source>
</reference>
<evidence type="ECO:0000256" key="2">
    <source>
        <dbReference type="ARBA" id="ARBA00022840"/>
    </source>
</evidence>
<dbReference type="InterPro" id="IPR025944">
    <property type="entry name" value="Sigma_54_int_dom_CS"/>
</dbReference>
<keyword evidence="5" id="KW-0804">Transcription</keyword>
<dbReference type="GO" id="GO:0006355">
    <property type="term" value="P:regulation of DNA-templated transcription"/>
    <property type="evidence" value="ECO:0007669"/>
    <property type="project" value="InterPro"/>
</dbReference>
<gene>
    <name evidence="8" type="ORF">EB812_03890</name>
</gene>
<evidence type="ECO:0000256" key="4">
    <source>
        <dbReference type="ARBA" id="ARBA00023125"/>
    </source>
</evidence>
<dbReference type="PANTHER" id="PTHR32071">
    <property type="entry name" value="TRANSCRIPTIONAL REGULATORY PROTEIN"/>
    <property type="match status" value="1"/>
</dbReference>
<dbReference type="Gene3D" id="1.10.10.60">
    <property type="entry name" value="Homeodomain-like"/>
    <property type="match status" value="1"/>
</dbReference>
<dbReference type="Pfam" id="PF02954">
    <property type="entry name" value="HTH_8"/>
    <property type="match status" value="1"/>
</dbReference>
<dbReference type="InterPro" id="IPR058031">
    <property type="entry name" value="AAA_lid_NorR"/>
</dbReference>
<proteinExistence type="predicted"/>
<accession>A0A6H3FAF4</accession>